<feature type="region of interest" description="Disordered" evidence="7">
    <location>
        <begin position="93"/>
        <end position="122"/>
    </location>
</feature>
<reference evidence="9 10" key="1">
    <citation type="submission" date="2018-08" db="EMBL/GenBank/DDBJ databases">
        <title>Genomic investigation of the strawberry pathogen Phytophthora fragariae indicates pathogenicity is determined by transcriptional variation in three key races.</title>
        <authorList>
            <person name="Adams T.M."/>
            <person name="Armitage A.D."/>
            <person name="Sobczyk M.K."/>
            <person name="Bates H.J."/>
            <person name="Dunwell J.M."/>
            <person name="Nellist C.F."/>
            <person name="Harrison R.J."/>
        </authorList>
    </citation>
    <scope>NUCLEOTIDE SEQUENCE [LARGE SCALE GENOMIC DNA]</scope>
    <source>
        <strain evidence="9 10">SCRP333</strain>
    </source>
</reference>
<dbReference type="PANTHER" id="PTHR37984">
    <property type="entry name" value="PROTEIN CBG26694"/>
    <property type="match status" value="1"/>
</dbReference>
<dbReference type="EMBL" id="QXFT01003360">
    <property type="protein sequence ID" value="KAE9286601.1"/>
    <property type="molecule type" value="Genomic_DNA"/>
</dbReference>
<organism evidence="9 10">
    <name type="scientific">Phytophthora rubi</name>
    <dbReference type="NCBI Taxonomy" id="129364"/>
    <lineage>
        <taxon>Eukaryota</taxon>
        <taxon>Sar</taxon>
        <taxon>Stramenopiles</taxon>
        <taxon>Oomycota</taxon>
        <taxon>Peronosporomycetes</taxon>
        <taxon>Peronosporales</taxon>
        <taxon>Peronosporaceae</taxon>
        <taxon>Phytophthora</taxon>
    </lineage>
</organism>
<dbReference type="GO" id="GO:0004519">
    <property type="term" value="F:endonuclease activity"/>
    <property type="evidence" value="ECO:0007669"/>
    <property type="project" value="UniProtKB-KW"/>
</dbReference>
<gene>
    <name evidence="9" type="ORF">PR003_g26275</name>
</gene>
<dbReference type="Proteomes" id="UP000434957">
    <property type="component" value="Unassembled WGS sequence"/>
</dbReference>
<evidence type="ECO:0000256" key="2">
    <source>
        <dbReference type="ARBA" id="ARBA00022695"/>
    </source>
</evidence>
<protein>
    <recommendedName>
        <fullName evidence="8">Reverse transcriptase domain-containing protein</fullName>
    </recommendedName>
</protein>
<sequence>MGGAKPHDKGTARRVRFAVDEHGSVRAGTTAAPMAGREAAVDGDDATRRVVIDLACARVVKTKEEQTEVVAQQLDAWMAQFGADVAPDEVVASTRKRDEDYEGGSPESVQQAMATETGRRDPAKAKVLRVKAAEVLQRAAQAEVGARQLHRRQKRKLREHERRERRAARASRESGQVVEVVRAAVVPNKGHDELVVEAAMLVTSTGPVVRPSSDEFVRVSRTRRRYEKLARKARAREDRKLREWLATEQYPEGTYMAFADTKRRHGKNGPRLMSIEEASVIGFSPPSTTMVVAKVARQKLPKRSYQYESGSVYAAPSVVWPGNGTRPARIGRLRAVQAPAVDSLPTARVQAGSEWKDIKLDTGAQFCVAGESWKRLGRRLSSLPPVDYVEGFTGAVAKVEGVWRFEFTTQYGQMMPVDALVVEGAADEFLLGEDWMLQNGVKIDFTSCEMKWYDGGDKKVVPFSCTTTDEEAERTVQVRLVRKQRVQTQTCRQVELAVAAPEGTVGLFMPASGAEPHLMLAPTLTTVHDGKVVVPIMNLVGRTSKLPSREKLGTWTPTSEDMTIMEVTGEFDQARVKQWLETQLHDENAPLSNESELKLGTMEQEDKELLLRLLRHYPKLLEPRDGCPPLTTLGVSHEIHTGNEPPIKVRPRRHSHSEQAIIDEQTDKMLMDGVIEEANGAWGFPVLLVRKKDGSVRFCIDYRLLNAITKKDVYPLPRIDDTLDNLHGAKRFTSLDLHAGYWQVPVAEKDRDKTGFITRKGLFRFVRMPFGLANAPGTFQRMMDAVLRGLTWQSCLVYLDDVIIFSRGSVAQHVVQLAAVLERLAGAGLSLKASKCSFASEKLNYLGHELDGAGVRPMSSLVESVKNFPTPTDVTEVKRFVHMAGYYRRFVSDFAAKAAPMTKLLRKGVVWRWGDSQKEAFECLKKALTERPLLAYPDFSRPFRLVTDASQVGLGAALTQDQGHGEQPIAYASKINSPTVAKYSITELEFAAVVWAVKLFRPYLYGRKFVLMTDHAALKWLMTSKELAGRLHRWALQLQEYDFEVVYRPGSSNVVADALSRAPARVVTAASQETETRPDRGRAGEGSDGQLTDQAIKAEQAQDRTVQNLVRKGKYGGRKIVVEDEVVHIVENDGSKRVVLPTALWAAALRENHDSIYACHLRTPQTYARVARS</sequence>
<evidence type="ECO:0000256" key="5">
    <source>
        <dbReference type="ARBA" id="ARBA00022801"/>
    </source>
</evidence>
<proteinExistence type="predicted"/>
<keyword evidence="10" id="KW-1185">Reference proteome</keyword>
<feature type="compositionally biased region" description="Basic and acidic residues" evidence="7">
    <location>
        <begin position="1074"/>
        <end position="1085"/>
    </location>
</feature>
<accession>A0A6A4CGY1</accession>
<dbReference type="FunFam" id="3.30.70.270:FF:000020">
    <property type="entry name" value="Transposon Tf2-6 polyprotein-like Protein"/>
    <property type="match status" value="1"/>
</dbReference>
<dbReference type="PANTHER" id="PTHR37984:SF5">
    <property type="entry name" value="PROTEIN NYNRIN-LIKE"/>
    <property type="match status" value="1"/>
</dbReference>
<keyword evidence="3" id="KW-0540">Nuclease</keyword>
<keyword evidence="5" id="KW-0378">Hydrolase</keyword>
<dbReference type="Gene3D" id="3.10.10.10">
    <property type="entry name" value="HIV Type 1 Reverse Transcriptase, subunit A, domain 1"/>
    <property type="match status" value="1"/>
</dbReference>
<comment type="caution">
    <text evidence="9">The sequence shown here is derived from an EMBL/GenBank/DDBJ whole genome shotgun (WGS) entry which is preliminary data.</text>
</comment>
<dbReference type="AlphaFoldDB" id="A0A6A4CGY1"/>
<evidence type="ECO:0000259" key="8">
    <source>
        <dbReference type="PROSITE" id="PS50878"/>
    </source>
</evidence>
<feature type="region of interest" description="Disordered" evidence="7">
    <location>
        <begin position="1067"/>
        <end position="1090"/>
    </location>
</feature>
<keyword evidence="1" id="KW-0808">Transferase</keyword>
<keyword evidence="2" id="KW-0548">Nucleotidyltransferase</keyword>
<dbReference type="GO" id="GO:0016787">
    <property type="term" value="F:hydrolase activity"/>
    <property type="evidence" value="ECO:0007669"/>
    <property type="project" value="UniProtKB-KW"/>
</dbReference>
<dbReference type="FunFam" id="3.10.20.370:FF:000001">
    <property type="entry name" value="Retrovirus-related Pol polyprotein from transposon 17.6-like protein"/>
    <property type="match status" value="1"/>
</dbReference>
<feature type="domain" description="Reverse transcriptase" evidence="8">
    <location>
        <begin position="670"/>
        <end position="850"/>
    </location>
</feature>
<dbReference type="InterPro" id="IPR043502">
    <property type="entry name" value="DNA/RNA_pol_sf"/>
</dbReference>
<dbReference type="Gene3D" id="3.30.70.270">
    <property type="match status" value="2"/>
</dbReference>
<dbReference type="InterPro" id="IPR000477">
    <property type="entry name" value="RT_dom"/>
</dbReference>
<evidence type="ECO:0000256" key="7">
    <source>
        <dbReference type="SAM" id="MobiDB-lite"/>
    </source>
</evidence>
<evidence type="ECO:0000256" key="6">
    <source>
        <dbReference type="ARBA" id="ARBA00022918"/>
    </source>
</evidence>
<evidence type="ECO:0000256" key="4">
    <source>
        <dbReference type="ARBA" id="ARBA00022759"/>
    </source>
</evidence>
<dbReference type="Pfam" id="PF00078">
    <property type="entry name" value="RVT_1"/>
    <property type="match status" value="1"/>
</dbReference>
<dbReference type="CDD" id="cd01647">
    <property type="entry name" value="RT_LTR"/>
    <property type="match status" value="1"/>
</dbReference>
<dbReference type="Pfam" id="PF17917">
    <property type="entry name" value="RT_RNaseH"/>
    <property type="match status" value="1"/>
</dbReference>
<evidence type="ECO:0000256" key="1">
    <source>
        <dbReference type="ARBA" id="ARBA00022679"/>
    </source>
</evidence>
<keyword evidence="4" id="KW-0255">Endonuclease</keyword>
<keyword evidence="6" id="KW-0695">RNA-directed DNA polymerase</keyword>
<feature type="compositionally biased region" description="Basic residues" evidence="7">
    <location>
        <begin position="148"/>
        <end position="157"/>
    </location>
</feature>
<dbReference type="PROSITE" id="PS50878">
    <property type="entry name" value="RT_POL"/>
    <property type="match status" value="1"/>
</dbReference>
<evidence type="ECO:0000313" key="9">
    <source>
        <dbReference type="EMBL" id="KAE9286601.1"/>
    </source>
</evidence>
<dbReference type="InterPro" id="IPR041373">
    <property type="entry name" value="RT_RNaseH"/>
</dbReference>
<dbReference type="InterPro" id="IPR050951">
    <property type="entry name" value="Retrovirus_Pol_polyprotein"/>
</dbReference>
<evidence type="ECO:0000256" key="3">
    <source>
        <dbReference type="ARBA" id="ARBA00022722"/>
    </source>
</evidence>
<dbReference type="InterPro" id="IPR043128">
    <property type="entry name" value="Rev_trsase/Diguanyl_cyclase"/>
</dbReference>
<dbReference type="CDD" id="cd00303">
    <property type="entry name" value="retropepsin_like"/>
    <property type="match status" value="1"/>
</dbReference>
<dbReference type="SUPFAM" id="SSF56672">
    <property type="entry name" value="DNA/RNA polymerases"/>
    <property type="match status" value="1"/>
</dbReference>
<feature type="region of interest" description="Disordered" evidence="7">
    <location>
        <begin position="635"/>
        <end position="654"/>
    </location>
</feature>
<feature type="region of interest" description="Disordered" evidence="7">
    <location>
        <begin position="147"/>
        <end position="173"/>
    </location>
</feature>
<dbReference type="GO" id="GO:0003964">
    <property type="term" value="F:RNA-directed DNA polymerase activity"/>
    <property type="evidence" value="ECO:0007669"/>
    <property type="project" value="UniProtKB-KW"/>
</dbReference>
<evidence type="ECO:0000313" key="10">
    <source>
        <dbReference type="Proteomes" id="UP000434957"/>
    </source>
</evidence>
<dbReference type="CDD" id="cd09274">
    <property type="entry name" value="RNase_HI_RT_Ty3"/>
    <property type="match status" value="1"/>
</dbReference>
<name>A0A6A4CGY1_9STRA</name>